<feature type="region of interest" description="Disordered" evidence="9">
    <location>
        <begin position="161"/>
        <end position="275"/>
    </location>
</feature>
<comment type="subcellular location">
    <subcellularLocation>
        <location evidence="1">Nucleus</location>
    </subcellularLocation>
</comment>
<feature type="domain" description="C2H2-type" evidence="10">
    <location>
        <begin position="709"/>
        <end position="737"/>
    </location>
</feature>
<dbReference type="InterPro" id="IPR051061">
    <property type="entry name" value="Zinc_finger_trans_reg"/>
</dbReference>
<organism evidence="11 12">
    <name type="scientific">Aedes aegypti</name>
    <name type="common">Yellowfever mosquito</name>
    <name type="synonym">Culex aegypti</name>
    <dbReference type="NCBI Taxonomy" id="7159"/>
    <lineage>
        <taxon>Eukaryota</taxon>
        <taxon>Metazoa</taxon>
        <taxon>Ecdysozoa</taxon>
        <taxon>Arthropoda</taxon>
        <taxon>Hexapoda</taxon>
        <taxon>Insecta</taxon>
        <taxon>Pterygota</taxon>
        <taxon>Neoptera</taxon>
        <taxon>Endopterygota</taxon>
        <taxon>Diptera</taxon>
        <taxon>Nematocera</taxon>
        <taxon>Culicoidea</taxon>
        <taxon>Culicidae</taxon>
        <taxon>Culicinae</taxon>
        <taxon>Aedini</taxon>
        <taxon>Aedes</taxon>
        <taxon>Stegomyia</taxon>
    </lineage>
</organism>
<dbReference type="InterPro" id="IPR013087">
    <property type="entry name" value="Znf_C2H2_type"/>
</dbReference>
<dbReference type="EMBL" id="CH477264">
    <property type="protein sequence ID" value="EAT45591.1"/>
    <property type="molecule type" value="Genomic_DNA"/>
</dbReference>
<feature type="domain" description="C2H2-type" evidence="10">
    <location>
        <begin position="362"/>
        <end position="389"/>
    </location>
</feature>
<feature type="domain" description="C2H2-type" evidence="10">
    <location>
        <begin position="394"/>
        <end position="421"/>
    </location>
</feature>
<keyword evidence="6" id="KW-0804">Transcription</keyword>
<reference evidence="11" key="2">
    <citation type="journal article" date="2007" name="Science">
        <title>Genome sequence of Aedes aegypti, a major arbovirus vector.</title>
        <authorList>
            <person name="Nene V."/>
            <person name="Wortman J.R."/>
            <person name="Lawson D."/>
            <person name="Haas B."/>
            <person name="Kodira C."/>
            <person name="Tu Z.J."/>
            <person name="Loftus B."/>
            <person name="Xi Z."/>
            <person name="Megy K."/>
            <person name="Grabherr M."/>
            <person name="Ren Q."/>
            <person name="Zdobnov E.M."/>
            <person name="Lobo N.F."/>
            <person name="Campbell K.S."/>
            <person name="Brown S.E."/>
            <person name="Bonaldo M.F."/>
            <person name="Zhu J."/>
            <person name="Sinkins S.P."/>
            <person name="Hogenkamp D.G."/>
            <person name="Amedeo P."/>
            <person name="Arensburger P."/>
            <person name="Atkinson P.W."/>
            <person name="Bidwell S."/>
            <person name="Biedler J."/>
            <person name="Birney E."/>
            <person name="Bruggner R.V."/>
            <person name="Costas J."/>
            <person name="Coy M.R."/>
            <person name="Crabtree J."/>
            <person name="Crawford M."/>
            <person name="Debruyn B."/>
            <person name="Decaprio D."/>
            <person name="Eiglmeier K."/>
            <person name="Eisenstadt E."/>
            <person name="El-Dorry H."/>
            <person name="Gelbart W.M."/>
            <person name="Gomes S.L."/>
            <person name="Hammond M."/>
            <person name="Hannick L.I."/>
            <person name="Hogan J.R."/>
            <person name="Holmes M.H."/>
            <person name="Jaffe D."/>
            <person name="Johnston J.S."/>
            <person name="Kennedy R.C."/>
            <person name="Koo H."/>
            <person name="Kravitz S."/>
            <person name="Kriventseva E.V."/>
            <person name="Kulp D."/>
            <person name="Labutti K."/>
            <person name="Lee E."/>
            <person name="Li S."/>
            <person name="Lovin D.D."/>
            <person name="Mao C."/>
            <person name="Mauceli E."/>
            <person name="Menck C.F."/>
            <person name="Miller J.R."/>
            <person name="Montgomery P."/>
            <person name="Mori A."/>
            <person name="Nascimento A.L."/>
            <person name="Naveira H.F."/>
            <person name="Nusbaum C."/>
            <person name="O'leary S."/>
            <person name="Orvis J."/>
            <person name="Pertea M."/>
            <person name="Quesneville H."/>
            <person name="Reidenbach K.R."/>
            <person name="Rogers Y.H."/>
            <person name="Roth C.W."/>
            <person name="Schneider J.R."/>
            <person name="Schatz M."/>
            <person name="Shumway M."/>
            <person name="Stanke M."/>
            <person name="Stinson E.O."/>
            <person name="Tubio J.M."/>
            <person name="Vanzee J.P."/>
            <person name="Verjovski-Almeida S."/>
            <person name="Werner D."/>
            <person name="White O."/>
            <person name="Wyder S."/>
            <person name="Zeng Q."/>
            <person name="Zhao Q."/>
            <person name="Zhao Y."/>
            <person name="Hill C.A."/>
            <person name="Raikhel A.S."/>
            <person name="Soares M.B."/>
            <person name="Knudson D.L."/>
            <person name="Lee N.H."/>
            <person name="Galagan J."/>
            <person name="Salzberg S.L."/>
            <person name="Paulsen I.T."/>
            <person name="Dimopoulos G."/>
            <person name="Collins F.H."/>
            <person name="Birren B."/>
            <person name="Fraser-Liggett C.M."/>
            <person name="Severson D.W."/>
        </authorList>
    </citation>
    <scope>NUCLEOTIDE SEQUENCE [LARGE SCALE GENOMIC DNA]</scope>
    <source>
        <strain evidence="11">Liverpool</strain>
    </source>
</reference>
<evidence type="ECO:0000256" key="9">
    <source>
        <dbReference type="SAM" id="MobiDB-lite"/>
    </source>
</evidence>
<feature type="compositionally biased region" description="Basic and acidic residues" evidence="9">
    <location>
        <begin position="190"/>
        <end position="203"/>
    </location>
</feature>
<evidence type="ECO:0000256" key="8">
    <source>
        <dbReference type="PROSITE-ProRule" id="PRU00042"/>
    </source>
</evidence>
<evidence type="ECO:0000256" key="2">
    <source>
        <dbReference type="ARBA" id="ARBA00022723"/>
    </source>
</evidence>
<keyword evidence="4" id="KW-0862">Zinc</keyword>
<dbReference type="PANTHER" id="PTHR46179:SF13">
    <property type="entry name" value="C2H2-TYPE DOMAIN-CONTAINING PROTEIN"/>
    <property type="match status" value="1"/>
</dbReference>
<proteinExistence type="predicted"/>
<dbReference type="Pfam" id="PF07776">
    <property type="entry name" value="zf-AD"/>
    <property type="match status" value="1"/>
</dbReference>
<dbReference type="OrthoDB" id="7753962at2759"/>
<feature type="compositionally biased region" description="Acidic residues" evidence="9">
    <location>
        <begin position="162"/>
        <end position="189"/>
    </location>
</feature>
<keyword evidence="2" id="KW-0479">Metal-binding</keyword>
<feature type="domain" description="C2H2-type" evidence="10">
    <location>
        <begin position="535"/>
        <end position="558"/>
    </location>
</feature>
<dbReference type="SUPFAM" id="SSF57667">
    <property type="entry name" value="beta-beta-alpha zinc fingers"/>
    <property type="match status" value="6"/>
</dbReference>
<evidence type="ECO:0000256" key="6">
    <source>
        <dbReference type="ARBA" id="ARBA00023163"/>
    </source>
</evidence>
<dbReference type="PROSITE" id="PS00028">
    <property type="entry name" value="ZINC_FINGER_C2H2_1"/>
    <property type="match status" value="7"/>
</dbReference>
<name>A0A1S4F458_AEDAE</name>
<dbReference type="HOGENOM" id="CLU_335309_0_0_1"/>
<reference evidence="11" key="1">
    <citation type="submission" date="2005-10" db="EMBL/GenBank/DDBJ databases">
        <authorList>
            <person name="Loftus B.J."/>
            <person name="Nene V.M."/>
            <person name="Hannick L.I."/>
            <person name="Bidwell S."/>
            <person name="Haas B."/>
            <person name="Amedeo P."/>
            <person name="Orvis J."/>
            <person name="Wortman J.R."/>
            <person name="White O.R."/>
            <person name="Salzberg S."/>
            <person name="Shumway M."/>
            <person name="Koo H."/>
            <person name="Zhao Y."/>
            <person name="Holmes M."/>
            <person name="Miller J."/>
            <person name="Schatz M."/>
            <person name="Pop M."/>
            <person name="Pai G."/>
            <person name="Utterback T."/>
            <person name="Rogers Y.-H."/>
            <person name="Kravitz S."/>
            <person name="Fraser C.M."/>
        </authorList>
    </citation>
    <scope>NUCLEOTIDE SEQUENCE</scope>
    <source>
        <strain evidence="11">Liverpool</strain>
    </source>
</reference>
<dbReference type="FunFam" id="3.30.160.60:FF:000446">
    <property type="entry name" value="Zinc finger protein"/>
    <property type="match status" value="1"/>
</dbReference>
<dbReference type="GO" id="GO:0008270">
    <property type="term" value="F:zinc ion binding"/>
    <property type="evidence" value="ECO:0007669"/>
    <property type="project" value="UniProtKB-KW"/>
</dbReference>
<evidence type="ECO:0000259" key="10">
    <source>
        <dbReference type="PROSITE" id="PS50157"/>
    </source>
</evidence>
<dbReference type="PROSITE" id="PS50157">
    <property type="entry name" value="ZINC_FINGER_C2H2_2"/>
    <property type="match status" value="8"/>
</dbReference>
<dbReference type="InterPro" id="IPR036236">
    <property type="entry name" value="Znf_C2H2_sf"/>
</dbReference>
<dbReference type="PANTHER" id="PTHR46179">
    <property type="entry name" value="ZINC FINGER PROTEIN"/>
    <property type="match status" value="1"/>
</dbReference>
<dbReference type="Gene3D" id="3.40.1800.20">
    <property type="match status" value="1"/>
</dbReference>
<sequence length="755" mass="87807">MVKTESCVLCHTSKSKWFLDIFCEESQSMDMARIISKHLWFDLKPSAQCYVCAECWKNVHDFHLFYCKLEKIHFETNEPDSKTVEICVQPDFEFHPIDEVKEEPPDDYEPTLDKSDIAEKSVESPKVVEVVVENDEPSTSGTIRPKRSASTPITTKYKVELSDSEPEGFDVDDFAANDDFECDDDDDVDYVQKTKETKPKDVIAEAPKTVKRRGRPPKNASLKKEIGMDGEELDKTTSDKGGTPKAEKKARKKRGRKRLAKDSSDDSSDADSGSDNELLIEDRRKLGGRRPRDERLFRFIEEFVCYLCPDRVEFDRFHHANIHYKELHGEPAYLKCTKCDKKCFTPGGFINHMETHDNPEKNKCKICGKVTDQMITLKKHMRAHQVQMEQTLPFSCEICPRKFETEKARNKHERLHGRKKIVVRRERGRDEELLAFYKRISCDICETENNENREYENFSDLKSHIVADHNKTPYLKCPICSKKNVCRQQLIVHIDVHENPDRYRCDICGEVNQFLERHKLKVHNNREPVSTEKNYGCEHCGKMFRCETNLKNHIDRVHGLKDVTCDICHKPFSKKQIGAHKRSAHTDEQFMCEQCPKMFKTRSGLESHKGEHDADLRKPVKCELCGKEMRRGASLAKHMKVIHTVSDPVNCDMCGKQFRTKFHMMRHRANTCAATIDSRPFKCEVCGKGFSMRLTMNEHMTTHTRTSLYQCAFCFKTFGYISNLYKHRKKAHPEEWQEVQARPDQGIATFIEMRN</sequence>
<evidence type="ECO:0000313" key="12">
    <source>
        <dbReference type="Proteomes" id="UP000682892"/>
    </source>
</evidence>
<dbReference type="Proteomes" id="UP000682892">
    <property type="component" value="Chromosome 3"/>
</dbReference>
<dbReference type="GO" id="GO:0006357">
    <property type="term" value="P:regulation of transcription by RNA polymerase II"/>
    <property type="evidence" value="ECO:0007669"/>
    <property type="project" value="TreeGrafter"/>
</dbReference>
<feature type="domain" description="C2H2-type" evidence="10">
    <location>
        <begin position="649"/>
        <end position="680"/>
    </location>
</feature>
<feature type="compositionally biased region" description="Acidic residues" evidence="9">
    <location>
        <begin position="265"/>
        <end position="274"/>
    </location>
</feature>
<dbReference type="AlphaFoldDB" id="A0A1S4F458"/>
<dbReference type="Pfam" id="PF00096">
    <property type="entry name" value="zf-C2H2"/>
    <property type="match status" value="4"/>
</dbReference>
<dbReference type="KEGG" id="aag:5577224"/>
<evidence type="ECO:0000256" key="3">
    <source>
        <dbReference type="ARBA" id="ARBA00022771"/>
    </source>
</evidence>
<protein>
    <submittedName>
        <fullName evidence="11">AAEL003147-PA</fullName>
    </submittedName>
</protein>
<keyword evidence="3 8" id="KW-0863">Zinc-finger</keyword>
<accession>A0A1S4F458</accession>
<dbReference type="FunFam" id="3.30.160.60:FF:001397">
    <property type="entry name" value="Datilografo, isoform A"/>
    <property type="match status" value="1"/>
</dbReference>
<dbReference type="Gene3D" id="3.30.160.60">
    <property type="entry name" value="Classic Zinc Finger"/>
    <property type="match status" value="7"/>
</dbReference>
<feature type="domain" description="C2H2-type" evidence="10">
    <location>
        <begin position="681"/>
        <end position="708"/>
    </location>
</feature>
<dbReference type="OMA" id="HVDVHNN"/>
<evidence type="ECO:0000256" key="4">
    <source>
        <dbReference type="ARBA" id="ARBA00022833"/>
    </source>
</evidence>
<evidence type="ECO:0000256" key="5">
    <source>
        <dbReference type="ARBA" id="ARBA00023015"/>
    </source>
</evidence>
<dbReference type="SMART" id="SM00355">
    <property type="entry name" value="ZnF_C2H2"/>
    <property type="match status" value="14"/>
</dbReference>
<dbReference type="SUPFAM" id="SSF57716">
    <property type="entry name" value="Glucocorticoid receptor-like (DNA-binding domain)"/>
    <property type="match status" value="1"/>
</dbReference>
<keyword evidence="7" id="KW-0539">Nucleus</keyword>
<gene>
    <name evidence="11" type="ORF">AaeL_AAEL003147</name>
</gene>
<feature type="domain" description="C2H2-type" evidence="10">
    <location>
        <begin position="590"/>
        <end position="617"/>
    </location>
</feature>
<evidence type="ECO:0000313" key="11">
    <source>
        <dbReference type="EMBL" id="EAT45591.1"/>
    </source>
</evidence>
<dbReference type="GO" id="GO:0005634">
    <property type="term" value="C:nucleus"/>
    <property type="evidence" value="ECO:0007669"/>
    <property type="project" value="UniProtKB-SubCell"/>
</dbReference>
<feature type="compositionally biased region" description="Basic residues" evidence="9">
    <location>
        <begin position="248"/>
        <end position="259"/>
    </location>
</feature>
<feature type="domain" description="C2H2-type" evidence="10">
    <location>
        <begin position="620"/>
        <end position="648"/>
    </location>
</feature>
<reference evidence="11" key="3">
    <citation type="submission" date="2012-09" db="EMBL/GenBank/DDBJ databases">
        <authorList>
            <consortium name="VectorBase"/>
        </authorList>
    </citation>
    <scope>NUCLEOTIDE SEQUENCE</scope>
    <source>
        <strain evidence="11">Liverpool</strain>
    </source>
</reference>
<evidence type="ECO:0000256" key="1">
    <source>
        <dbReference type="ARBA" id="ARBA00004123"/>
    </source>
</evidence>
<keyword evidence="5" id="KW-0805">Transcription regulation</keyword>
<dbReference type="InterPro" id="IPR012934">
    <property type="entry name" value="Znf_AD"/>
</dbReference>
<feature type="compositionally biased region" description="Basic and acidic residues" evidence="9">
    <location>
        <begin position="222"/>
        <end position="238"/>
    </location>
</feature>
<evidence type="ECO:0000256" key="7">
    <source>
        <dbReference type="ARBA" id="ARBA00023242"/>
    </source>
</evidence>